<dbReference type="AlphaFoldDB" id="A0A2Z7A9P3"/>
<evidence type="ECO:0000313" key="2">
    <source>
        <dbReference type="Proteomes" id="UP000250235"/>
    </source>
</evidence>
<dbReference type="EMBL" id="KV018131">
    <property type="protein sequence ID" value="KZV17582.1"/>
    <property type="molecule type" value="Genomic_DNA"/>
</dbReference>
<reference evidence="1 2" key="1">
    <citation type="journal article" date="2015" name="Proc. Natl. Acad. Sci. U.S.A.">
        <title>The resurrection genome of Boea hygrometrica: A blueprint for survival of dehydration.</title>
        <authorList>
            <person name="Xiao L."/>
            <person name="Yang G."/>
            <person name="Zhang L."/>
            <person name="Yang X."/>
            <person name="Zhao S."/>
            <person name="Ji Z."/>
            <person name="Zhou Q."/>
            <person name="Hu M."/>
            <person name="Wang Y."/>
            <person name="Chen M."/>
            <person name="Xu Y."/>
            <person name="Jin H."/>
            <person name="Xiao X."/>
            <person name="Hu G."/>
            <person name="Bao F."/>
            <person name="Hu Y."/>
            <person name="Wan P."/>
            <person name="Li L."/>
            <person name="Deng X."/>
            <person name="Kuang T."/>
            <person name="Xiang C."/>
            <person name="Zhu J.K."/>
            <person name="Oliver M.J."/>
            <person name="He Y."/>
        </authorList>
    </citation>
    <scope>NUCLEOTIDE SEQUENCE [LARGE SCALE GENOMIC DNA]</scope>
    <source>
        <strain evidence="2">cv. XS01</strain>
    </source>
</reference>
<keyword evidence="2" id="KW-1185">Reference proteome</keyword>
<accession>A0A2Z7A9P3</accession>
<dbReference type="Proteomes" id="UP000250235">
    <property type="component" value="Unassembled WGS sequence"/>
</dbReference>
<organism evidence="1 2">
    <name type="scientific">Dorcoceras hygrometricum</name>
    <dbReference type="NCBI Taxonomy" id="472368"/>
    <lineage>
        <taxon>Eukaryota</taxon>
        <taxon>Viridiplantae</taxon>
        <taxon>Streptophyta</taxon>
        <taxon>Embryophyta</taxon>
        <taxon>Tracheophyta</taxon>
        <taxon>Spermatophyta</taxon>
        <taxon>Magnoliopsida</taxon>
        <taxon>eudicotyledons</taxon>
        <taxon>Gunneridae</taxon>
        <taxon>Pentapetalae</taxon>
        <taxon>asterids</taxon>
        <taxon>lamiids</taxon>
        <taxon>Lamiales</taxon>
        <taxon>Gesneriaceae</taxon>
        <taxon>Didymocarpoideae</taxon>
        <taxon>Trichosporeae</taxon>
        <taxon>Loxocarpinae</taxon>
        <taxon>Dorcoceras</taxon>
    </lineage>
</organism>
<proteinExistence type="predicted"/>
<protein>
    <submittedName>
        <fullName evidence="1">Uncharacterized protein</fullName>
    </submittedName>
</protein>
<gene>
    <name evidence="1" type="ORF">F511_22326</name>
</gene>
<evidence type="ECO:0000313" key="1">
    <source>
        <dbReference type="EMBL" id="KZV17582.1"/>
    </source>
</evidence>
<sequence>MEFRRRANGLEKGQIFEQLRSQDQFSAFSLSVFRLELTAYQVIFKQRTRSYQKSQETTWMRINEDQNQLWHNVQRDF</sequence>
<name>A0A2Z7A9P3_9LAMI</name>